<feature type="compositionally biased region" description="Polar residues" evidence="1">
    <location>
        <begin position="226"/>
        <end position="240"/>
    </location>
</feature>
<gene>
    <name evidence="2" type="ORF">JKF63_05113</name>
</gene>
<evidence type="ECO:0000313" key="3">
    <source>
        <dbReference type="Proteomes" id="UP000674318"/>
    </source>
</evidence>
<dbReference type="Gene3D" id="3.80.10.10">
    <property type="entry name" value="Ribonuclease Inhibitor"/>
    <property type="match status" value="1"/>
</dbReference>
<feature type="compositionally biased region" description="Basic and acidic residues" evidence="1">
    <location>
        <begin position="202"/>
        <end position="219"/>
    </location>
</feature>
<organism evidence="2 3">
    <name type="scientific">Porcisia hertigi</name>
    <dbReference type="NCBI Taxonomy" id="2761500"/>
    <lineage>
        <taxon>Eukaryota</taxon>
        <taxon>Discoba</taxon>
        <taxon>Euglenozoa</taxon>
        <taxon>Kinetoplastea</taxon>
        <taxon>Metakinetoplastina</taxon>
        <taxon>Trypanosomatida</taxon>
        <taxon>Trypanosomatidae</taxon>
        <taxon>Leishmaniinae</taxon>
        <taxon>Porcisia</taxon>
    </lineage>
</organism>
<protein>
    <submittedName>
        <fullName evidence="2">Uncharacterized protein</fullName>
    </submittedName>
</protein>
<feature type="compositionally biased region" description="Low complexity" evidence="1">
    <location>
        <begin position="267"/>
        <end position="278"/>
    </location>
</feature>
<feature type="compositionally biased region" description="Polar residues" evidence="1">
    <location>
        <begin position="291"/>
        <end position="308"/>
    </location>
</feature>
<evidence type="ECO:0000313" key="2">
    <source>
        <dbReference type="EMBL" id="KAG5505777.1"/>
    </source>
</evidence>
<dbReference type="GeneID" id="94291159"/>
<dbReference type="AlphaFoldDB" id="A0A836LCW5"/>
<name>A0A836LCW5_9TRYP</name>
<dbReference type="EMBL" id="JAFJZO010000021">
    <property type="protein sequence ID" value="KAG5505777.1"/>
    <property type="molecule type" value="Genomic_DNA"/>
</dbReference>
<dbReference type="SUPFAM" id="SSF52047">
    <property type="entry name" value="RNI-like"/>
    <property type="match status" value="1"/>
</dbReference>
<dbReference type="KEGG" id="phet:94291159"/>
<reference evidence="2 3" key="1">
    <citation type="submission" date="2021-02" db="EMBL/GenBank/DDBJ databases">
        <title>Porcisia hertigi Genome sequencing and assembly.</title>
        <authorList>
            <person name="Almutairi H."/>
            <person name="Gatherer D."/>
        </authorList>
    </citation>
    <scope>NUCLEOTIDE SEQUENCE [LARGE SCALE GENOMIC DNA]</scope>
    <source>
        <strain evidence="2 3">C119</strain>
    </source>
</reference>
<proteinExistence type="predicted"/>
<feature type="region of interest" description="Disordered" evidence="1">
    <location>
        <begin position="202"/>
        <end position="329"/>
    </location>
</feature>
<accession>A0A836LCW5</accession>
<dbReference type="RefSeq" id="XP_067757445.1">
    <property type="nucleotide sequence ID" value="XM_067901082.1"/>
</dbReference>
<keyword evidence="3" id="KW-1185">Reference proteome</keyword>
<comment type="caution">
    <text evidence="2">The sequence shown here is derived from an EMBL/GenBank/DDBJ whole genome shotgun (WGS) entry which is preliminary data.</text>
</comment>
<sequence>MPSSLVDRYEQACSDASVAPNSALISYIANINQDTSTQALPLKNNFIGPRGLPALLVLLSNCCHTLHTVDLSHNNLGNASIRQMTLCFAGGGFAALRRLELRGNLLTYQGGKCLVHWCEGVKVVRQGCSTGDTGLGESVSKSKATSTGTASSNALTSMLCEAAYWYDAADVNIFYIGIQGNAMSPALQKSLEQRISAAVERREMRRLSPSSRQDRRTNDSHCLSGDVSNVVANTSGTSDTEGPFPADAACIDAVAPDDPLGMAGTHPSARSPADSSSSYGDEPPKLEGHRQSSSAPETTPLLHQSSSDGLDAPAPFAASSSHSSSQPCTSCRSSSACALDVMVPSPTEDQPRLEQEVEQYSVFSLAETVSNGPNDLHHSLLVAEPTDEGGDVEEGSGAVPAWLQ</sequence>
<dbReference type="Proteomes" id="UP000674318">
    <property type="component" value="Chromosome 21"/>
</dbReference>
<evidence type="ECO:0000256" key="1">
    <source>
        <dbReference type="SAM" id="MobiDB-lite"/>
    </source>
</evidence>
<dbReference type="InterPro" id="IPR032675">
    <property type="entry name" value="LRR_dom_sf"/>
</dbReference>
<feature type="compositionally biased region" description="Low complexity" evidence="1">
    <location>
        <begin position="312"/>
        <end position="329"/>
    </location>
</feature>
<dbReference type="OrthoDB" id="265672at2759"/>